<dbReference type="Gene3D" id="3.60.10.10">
    <property type="entry name" value="Endonuclease/exonuclease/phosphatase"/>
    <property type="match status" value="1"/>
</dbReference>
<dbReference type="Proteomes" id="UP000694886">
    <property type="component" value="Chromosome 10"/>
</dbReference>
<evidence type="ECO:0000313" key="1">
    <source>
        <dbReference type="Proteomes" id="UP000694886"/>
    </source>
</evidence>
<accession>A0AB32X1U5</accession>
<dbReference type="PANTHER" id="PTHR33710">
    <property type="entry name" value="BNAC02G09200D PROTEIN"/>
    <property type="match status" value="1"/>
</dbReference>
<gene>
    <name evidence="2" type="primary">LOC108663658</name>
</gene>
<reference evidence="2" key="2">
    <citation type="submission" date="2025-08" db="UniProtKB">
        <authorList>
            <consortium name="RefSeq"/>
        </authorList>
    </citation>
    <scope>IDENTIFICATION</scope>
</reference>
<dbReference type="KEGG" id="tcc:108663658"/>
<organism evidence="1 2">
    <name type="scientific">Theobroma cacao</name>
    <name type="common">Cacao</name>
    <name type="synonym">Cocoa</name>
    <dbReference type="NCBI Taxonomy" id="3641"/>
    <lineage>
        <taxon>Eukaryota</taxon>
        <taxon>Viridiplantae</taxon>
        <taxon>Streptophyta</taxon>
        <taxon>Embryophyta</taxon>
        <taxon>Tracheophyta</taxon>
        <taxon>Spermatophyta</taxon>
        <taxon>Magnoliopsida</taxon>
        <taxon>eudicotyledons</taxon>
        <taxon>Gunneridae</taxon>
        <taxon>Pentapetalae</taxon>
        <taxon>rosids</taxon>
        <taxon>malvids</taxon>
        <taxon>Malvales</taxon>
        <taxon>Malvaceae</taxon>
        <taxon>Byttnerioideae</taxon>
        <taxon>Theobroma</taxon>
    </lineage>
</organism>
<sequence length="286" mass="33788">MMHRRENEMPGVSDPVSLVNEEREKEVRAISWNVRGFEKPEKRQAVKHLTSQYSPKFLFLQKTKLQFISDRMVNHLWGDGNYKWLAAHLEGSSRELISIWCQNFLQIDNFMIDRRFILVIGKIQGFDVNVSFVNIYAPTDVNETVEFWNDLLQVLRATKAIWCLGGDFNAEKILISILDAFPLTLLWFNLWSSLRVGLMDLPMSEGDYTWFNLCENVIFSKLDRFFLAMEFLEPYPDLIQRCLPASIFDHNPIMICLECYNWGPKPFRFYIHWLDDRSFKDMFISA</sequence>
<dbReference type="PANTHER" id="PTHR33710:SF64">
    <property type="entry name" value="ENDONUCLEASE_EXONUCLEASE_PHOSPHATASE DOMAIN-CONTAINING PROTEIN"/>
    <property type="match status" value="1"/>
</dbReference>
<dbReference type="AlphaFoldDB" id="A0AB32X1U5"/>
<proteinExistence type="predicted"/>
<dbReference type="SUPFAM" id="SSF56219">
    <property type="entry name" value="DNase I-like"/>
    <property type="match status" value="1"/>
</dbReference>
<dbReference type="Gramene" id="Tc10v2_t012530.1">
    <property type="protein sequence ID" value="Tc10v2_p012530.1"/>
    <property type="gene ID" value="Tc10v2_g012530"/>
</dbReference>
<dbReference type="RefSeq" id="XP_017984388.1">
    <property type="nucleotide sequence ID" value="XM_018128899.1"/>
</dbReference>
<evidence type="ECO:0000313" key="2">
    <source>
        <dbReference type="RefSeq" id="XP_017984388.1"/>
    </source>
</evidence>
<name>A0AB32X1U5_THECC</name>
<dbReference type="GeneID" id="108663658"/>
<reference evidence="1" key="1">
    <citation type="journal article" date="1997" name="Nucleic Acids Res.">
        <title>tRNAscan-SE: a program for improved detection of transfer RNA genes in genomic sequence.</title>
        <authorList>
            <person name="Lowe T.M."/>
            <person name="Eddy S.R."/>
        </authorList>
    </citation>
    <scope>NUCLEOTIDE SEQUENCE [LARGE SCALE GENOMIC DNA]</scope>
    <source>
        <strain evidence="1">r\B97-61/B2</strain>
    </source>
</reference>
<dbReference type="InterPro" id="IPR036691">
    <property type="entry name" value="Endo/exonu/phosph_ase_sf"/>
</dbReference>
<protein>
    <submittedName>
        <fullName evidence="2">Uncharacterized protein LOC108663658</fullName>
    </submittedName>
</protein>